<dbReference type="InterPro" id="IPR016130">
    <property type="entry name" value="Tyr_Pase_AS"/>
</dbReference>
<dbReference type="SMART" id="SM00194">
    <property type="entry name" value="PTPc"/>
    <property type="match status" value="1"/>
</dbReference>
<dbReference type="Pfam" id="PF00581">
    <property type="entry name" value="Rhodanese"/>
    <property type="match status" value="1"/>
</dbReference>
<feature type="compositionally biased region" description="Polar residues" evidence="3">
    <location>
        <begin position="720"/>
        <end position="732"/>
    </location>
</feature>
<dbReference type="Gene3D" id="3.90.190.10">
    <property type="entry name" value="Protein tyrosine phosphatase superfamily"/>
    <property type="match status" value="2"/>
</dbReference>
<evidence type="ECO:0000313" key="8">
    <source>
        <dbReference type="Proteomes" id="UP000242287"/>
    </source>
</evidence>
<dbReference type="InterPro" id="IPR050348">
    <property type="entry name" value="Protein-Tyr_Phosphatase"/>
</dbReference>
<feature type="compositionally biased region" description="Polar residues" evidence="3">
    <location>
        <begin position="1067"/>
        <end position="1076"/>
    </location>
</feature>
<sequence length="1076" mass="120092">MDTVLALAPALAPAPVPPFPVNPKFDPPNSPFLTVSPTDLPSWLTDDSVLILDIRPYLAFHSSRLPRALSLSVPTTLLKRPVFSLDRLSAMLSNPAARSRFASWASASRILVYDADSSAIPESSIIYALLRKFKNEGFTRDLAWLRGGFQALVREARDIVDTQPESSHPDPDDEDDNDISLRSNQSILRPNRLPMNAFTLSSTTLSINSPSHFNSAPIASKVKPPGPLAFHPPPTLDTMSLARPAFNPFFDVVRQNIELSHGITERIPLCLPRRVRRRIQDLPFRWLQNIAKHAASSPRQHGSSDALDSEDTDEDEVIDQNLVDEGAEALALQFYRIELAEQRRLMSIMDHHTKESGNDGESTSSLPFPFSITAGIEKGEKNRYRHIWPFEHARVRLHRLGESEDDYVNASYVQPLGTRRRYIATQGPLPASYQDFWTLCWEQNVHVIVMLTREVEGSMVKCGAYWTDTSFGPLRLRLISTAGQVPKDNNANYHAGYFAPHSTEFLCEKAANSHPHCRKAATIKRVFELTHIDYPHIKPRKVIHLQYLEWPDMTVPDDPRGVLGLIKDVEAAVAETSAEEENIMSHYANQTNEDMLRIELDESSGIAKHAMGSNSPVLLHCSAGVGRTGGFIAVDAILDAVRRELRRKGMPNRVDRFMRDRSAHSNTFRHRKNPSPPRSVIVSSSVTDEVVESKTPMQVHEILDDSSGSDRESHLLFPQMNGTHESSLSPNIQGRAAGLPSALPPRSDSSSSSDEFKESDSIYHQYQSSLAMGMSPSVKSLPNDLRMLSVPDMRLRKLSPSPIDSSLHSHSYVSSPLVNPPTSRIPDESIQVSMKIDVPESRYSITSSDDGDSVSRSGSPSADDESESNSNRLQQDVYFLPPASSSPPNSTSPLTFNEPVQKRPTNSIHYKEPRKLHDDRSPIDLSSFDKPIWEVVQDMREQRMSLCQSLRQYVFVHVAIIEGALIIADEEKQRIQELEKELHAPSMNATFDSSAIPVWHSTPVTPQTFHSAKHVYEQESGLGARQAALFVRSSNLIRSISTGKRVASPTELPKENKQGEVLLSKRPSIQSRNLEC</sequence>
<dbReference type="InterPro" id="IPR036873">
    <property type="entry name" value="Rhodanese-like_dom_sf"/>
</dbReference>
<dbReference type="PANTHER" id="PTHR19134">
    <property type="entry name" value="RECEPTOR-TYPE TYROSINE-PROTEIN PHOSPHATASE"/>
    <property type="match status" value="1"/>
</dbReference>
<comment type="similarity">
    <text evidence="1">Belongs to the protein-tyrosine phosphatase family. Non-receptor class subfamily.</text>
</comment>
<evidence type="ECO:0000259" key="5">
    <source>
        <dbReference type="PROSITE" id="PS50056"/>
    </source>
</evidence>
<feature type="compositionally biased region" description="Low complexity" evidence="3">
    <location>
        <begin position="678"/>
        <end position="688"/>
    </location>
</feature>
<dbReference type="SUPFAM" id="SSF52821">
    <property type="entry name" value="Rhodanese/Cell cycle control phosphatase"/>
    <property type="match status" value="1"/>
</dbReference>
<evidence type="ECO:0000259" key="6">
    <source>
        <dbReference type="PROSITE" id="PS50206"/>
    </source>
</evidence>
<name>A0A2A9NVU8_9AGAR</name>
<dbReference type="OrthoDB" id="6058203at2759"/>
<evidence type="ECO:0000256" key="2">
    <source>
        <dbReference type="ARBA" id="ARBA00013064"/>
    </source>
</evidence>
<dbReference type="Proteomes" id="UP000242287">
    <property type="component" value="Unassembled WGS sequence"/>
</dbReference>
<dbReference type="InterPro" id="IPR029021">
    <property type="entry name" value="Prot-tyrosine_phosphatase-like"/>
</dbReference>
<evidence type="ECO:0000256" key="3">
    <source>
        <dbReference type="SAM" id="MobiDB-lite"/>
    </source>
</evidence>
<dbReference type="PRINTS" id="PR00700">
    <property type="entry name" value="PRTYPHPHTASE"/>
</dbReference>
<organism evidence="7 8">
    <name type="scientific">Amanita thiersii Skay4041</name>
    <dbReference type="NCBI Taxonomy" id="703135"/>
    <lineage>
        <taxon>Eukaryota</taxon>
        <taxon>Fungi</taxon>
        <taxon>Dikarya</taxon>
        <taxon>Basidiomycota</taxon>
        <taxon>Agaricomycotina</taxon>
        <taxon>Agaricomycetes</taxon>
        <taxon>Agaricomycetidae</taxon>
        <taxon>Agaricales</taxon>
        <taxon>Pluteineae</taxon>
        <taxon>Amanitaceae</taxon>
        <taxon>Amanita</taxon>
    </lineage>
</organism>
<dbReference type="EMBL" id="KZ301969">
    <property type="protein sequence ID" value="PFH54689.1"/>
    <property type="molecule type" value="Genomic_DNA"/>
</dbReference>
<feature type="compositionally biased region" description="Low complexity" evidence="3">
    <location>
        <begin position="805"/>
        <end position="817"/>
    </location>
</feature>
<feature type="region of interest" description="Disordered" evidence="3">
    <location>
        <begin position="659"/>
        <end position="698"/>
    </location>
</feature>
<dbReference type="PROSITE" id="PS50056">
    <property type="entry name" value="TYR_PHOSPHATASE_2"/>
    <property type="match status" value="1"/>
</dbReference>
<dbReference type="PROSITE" id="PS00383">
    <property type="entry name" value="TYR_PHOSPHATASE_1"/>
    <property type="match status" value="1"/>
</dbReference>
<dbReference type="SMART" id="SM00404">
    <property type="entry name" value="PTPc_motif"/>
    <property type="match status" value="1"/>
</dbReference>
<dbReference type="SUPFAM" id="SSF52799">
    <property type="entry name" value="(Phosphotyrosine protein) phosphatases II"/>
    <property type="match status" value="2"/>
</dbReference>
<evidence type="ECO:0000256" key="1">
    <source>
        <dbReference type="ARBA" id="ARBA00009649"/>
    </source>
</evidence>
<feature type="region of interest" description="Disordered" evidence="3">
    <location>
        <begin position="293"/>
        <end position="315"/>
    </location>
</feature>
<dbReference type="Gene3D" id="3.40.250.10">
    <property type="entry name" value="Rhodanese-like domain"/>
    <property type="match status" value="1"/>
</dbReference>
<dbReference type="InterPro" id="IPR000387">
    <property type="entry name" value="Tyr_Pase_dom"/>
</dbReference>
<feature type="region of interest" description="Disordered" evidence="3">
    <location>
        <begin position="1044"/>
        <end position="1076"/>
    </location>
</feature>
<gene>
    <name evidence="7" type="ORF">AMATHDRAFT_231</name>
</gene>
<feature type="region of interest" description="Disordered" evidence="3">
    <location>
        <begin position="801"/>
        <end position="923"/>
    </location>
</feature>
<dbReference type="InterPro" id="IPR003595">
    <property type="entry name" value="Tyr_Pase_cat"/>
</dbReference>
<dbReference type="PANTHER" id="PTHR19134:SF561">
    <property type="entry name" value="PROTEIN TYROSINE PHOSPHATASE 36E, ISOFORM A"/>
    <property type="match status" value="1"/>
</dbReference>
<reference evidence="7 8" key="1">
    <citation type="submission" date="2014-02" db="EMBL/GenBank/DDBJ databases">
        <title>Transposable element dynamics among asymbiotic and ectomycorrhizal Amanita fungi.</title>
        <authorList>
            <consortium name="DOE Joint Genome Institute"/>
            <person name="Hess J."/>
            <person name="Skrede I."/>
            <person name="Wolfe B."/>
            <person name="LaButti K."/>
            <person name="Ohm R.A."/>
            <person name="Grigoriev I.V."/>
            <person name="Pringle A."/>
        </authorList>
    </citation>
    <scope>NUCLEOTIDE SEQUENCE [LARGE SCALE GENOMIC DNA]</scope>
    <source>
        <strain evidence="7 8">SKay4041</strain>
    </source>
</reference>
<proteinExistence type="inferred from homology"/>
<accession>A0A2A9NVU8</accession>
<dbReference type="Pfam" id="PF00102">
    <property type="entry name" value="Y_phosphatase"/>
    <property type="match status" value="1"/>
</dbReference>
<feature type="domain" description="Tyrosine specific protein phosphatases" evidence="5">
    <location>
        <begin position="612"/>
        <end position="672"/>
    </location>
</feature>
<dbReference type="GO" id="GO:0004725">
    <property type="term" value="F:protein tyrosine phosphatase activity"/>
    <property type="evidence" value="ECO:0007669"/>
    <property type="project" value="UniProtKB-EC"/>
</dbReference>
<dbReference type="EC" id="3.1.3.48" evidence="2"/>
<dbReference type="InterPro" id="IPR000242">
    <property type="entry name" value="PTP_cat"/>
</dbReference>
<dbReference type="STRING" id="703135.A0A2A9NVU8"/>
<evidence type="ECO:0000313" key="7">
    <source>
        <dbReference type="EMBL" id="PFH54689.1"/>
    </source>
</evidence>
<evidence type="ECO:0000259" key="4">
    <source>
        <dbReference type="PROSITE" id="PS50055"/>
    </source>
</evidence>
<dbReference type="InterPro" id="IPR001763">
    <property type="entry name" value="Rhodanese-like_dom"/>
</dbReference>
<dbReference type="PROSITE" id="PS50206">
    <property type="entry name" value="RHODANESE_3"/>
    <property type="match status" value="1"/>
</dbReference>
<dbReference type="PROSITE" id="PS50055">
    <property type="entry name" value="TYR_PHOSPHATASE_PTP"/>
    <property type="match status" value="1"/>
</dbReference>
<feature type="compositionally biased region" description="Basic and acidic residues" evidence="3">
    <location>
        <begin position="909"/>
        <end position="922"/>
    </location>
</feature>
<feature type="domain" description="Tyrosine-protein phosphatase" evidence="4">
    <location>
        <begin position="380"/>
        <end position="655"/>
    </location>
</feature>
<feature type="domain" description="Rhodanese" evidence="6">
    <location>
        <begin position="45"/>
        <end position="161"/>
    </location>
</feature>
<dbReference type="AlphaFoldDB" id="A0A2A9NVU8"/>
<feature type="region of interest" description="Disordered" evidence="3">
    <location>
        <begin position="720"/>
        <end position="759"/>
    </location>
</feature>
<feature type="region of interest" description="Disordered" evidence="3">
    <location>
        <begin position="160"/>
        <end position="180"/>
    </location>
</feature>
<protein>
    <recommendedName>
        <fullName evidence="2">protein-tyrosine-phosphatase</fullName>
        <ecNumber evidence="2">3.1.3.48</ecNumber>
    </recommendedName>
</protein>
<feature type="compositionally biased region" description="Low complexity" evidence="3">
    <location>
        <begin position="881"/>
        <end position="893"/>
    </location>
</feature>
<keyword evidence="8" id="KW-1185">Reference proteome</keyword>